<dbReference type="STRING" id="1484053.SAMN05444274_10957"/>
<dbReference type="OrthoDB" id="5397176at2"/>
<evidence type="ECO:0000256" key="1">
    <source>
        <dbReference type="SAM" id="Phobius"/>
    </source>
</evidence>
<keyword evidence="1" id="KW-0812">Transmembrane</keyword>
<gene>
    <name evidence="2" type="ORF">SAMN05444274_10957</name>
</gene>
<protein>
    <submittedName>
        <fullName evidence="2">Uncharacterized protein</fullName>
    </submittedName>
</protein>
<reference evidence="2 3" key="1">
    <citation type="submission" date="2016-11" db="EMBL/GenBank/DDBJ databases">
        <authorList>
            <person name="Jaros S."/>
            <person name="Januszkiewicz K."/>
            <person name="Wedrychowicz H."/>
        </authorList>
    </citation>
    <scope>NUCLEOTIDE SEQUENCE [LARGE SCALE GENOMIC DNA]</scope>
    <source>
        <strain evidence="2 3">DSM 26910</strain>
    </source>
</reference>
<keyword evidence="3" id="KW-1185">Reference proteome</keyword>
<dbReference type="Proteomes" id="UP000184164">
    <property type="component" value="Unassembled WGS sequence"/>
</dbReference>
<organism evidence="2 3">
    <name type="scientific">Mariniphaga anaerophila</name>
    <dbReference type="NCBI Taxonomy" id="1484053"/>
    <lineage>
        <taxon>Bacteria</taxon>
        <taxon>Pseudomonadati</taxon>
        <taxon>Bacteroidota</taxon>
        <taxon>Bacteroidia</taxon>
        <taxon>Marinilabiliales</taxon>
        <taxon>Prolixibacteraceae</taxon>
        <taxon>Mariniphaga</taxon>
    </lineage>
</organism>
<feature type="transmembrane region" description="Helical" evidence="1">
    <location>
        <begin position="71"/>
        <end position="90"/>
    </location>
</feature>
<proteinExistence type="predicted"/>
<feature type="transmembrane region" description="Helical" evidence="1">
    <location>
        <begin position="20"/>
        <end position="38"/>
    </location>
</feature>
<dbReference type="EMBL" id="FQUM01000009">
    <property type="protein sequence ID" value="SHF79237.1"/>
    <property type="molecule type" value="Genomic_DNA"/>
</dbReference>
<dbReference type="AlphaFoldDB" id="A0A1M5EJ61"/>
<keyword evidence="1" id="KW-1133">Transmembrane helix</keyword>
<sequence>MSLVANHTLFFTNMLSLEWRIFYTCVATIIINLPFGYLRGGLQKLSLCWFIAIHAPVPLVILIRQFHSLELTWSLAPFLLGSFFMGQFLGRKIWSVWPYRKSQYSCIFKKNN</sequence>
<accession>A0A1M5EJ61</accession>
<keyword evidence="1" id="KW-0472">Membrane</keyword>
<name>A0A1M5EJ61_9BACT</name>
<evidence type="ECO:0000313" key="2">
    <source>
        <dbReference type="EMBL" id="SHF79237.1"/>
    </source>
</evidence>
<feature type="transmembrane region" description="Helical" evidence="1">
    <location>
        <begin position="45"/>
        <end position="65"/>
    </location>
</feature>
<evidence type="ECO:0000313" key="3">
    <source>
        <dbReference type="Proteomes" id="UP000184164"/>
    </source>
</evidence>
<dbReference type="RefSeq" id="WP_083570820.1">
    <property type="nucleotide sequence ID" value="NZ_FQUM01000009.1"/>
</dbReference>